<accession>A0A3M6A548</accession>
<protein>
    <submittedName>
        <fullName evidence="1">Phage tail sheath protein</fullName>
    </submittedName>
</protein>
<evidence type="ECO:0000313" key="2">
    <source>
        <dbReference type="Proteomes" id="UP000272241"/>
    </source>
</evidence>
<dbReference type="EMBL" id="RBUO01000317">
    <property type="protein sequence ID" value="RMV14399.1"/>
    <property type="molecule type" value="Genomic_DNA"/>
</dbReference>
<organism evidence="1 2">
    <name type="scientific">Pseudomonas savastanoi</name>
    <name type="common">Pseudomonas syringae pv. savastanoi</name>
    <dbReference type="NCBI Taxonomy" id="29438"/>
    <lineage>
        <taxon>Bacteria</taxon>
        <taxon>Pseudomonadati</taxon>
        <taxon>Pseudomonadota</taxon>
        <taxon>Gammaproteobacteria</taxon>
        <taxon>Pseudomonadales</taxon>
        <taxon>Pseudomonadaceae</taxon>
        <taxon>Pseudomonas</taxon>
    </lineage>
</organism>
<reference evidence="1 2" key="1">
    <citation type="submission" date="2018-08" db="EMBL/GenBank/DDBJ databases">
        <title>Recombination of ecologically and evolutionarily significant loci maintains genetic cohesion in the Pseudomonas syringae species complex.</title>
        <authorList>
            <person name="Dillon M."/>
            <person name="Thakur S."/>
            <person name="Almeida R.N.D."/>
            <person name="Weir B.S."/>
            <person name="Guttman D.S."/>
        </authorList>
    </citation>
    <scope>NUCLEOTIDE SEQUENCE [LARGE SCALE GENOMIC DNA]</scope>
    <source>
        <strain evidence="1 2">ICMP 11895</strain>
    </source>
</reference>
<gene>
    <name evidence="1" type="ORF">ALP15_02061</name>
</gene>
<name>A0A3M6A548_PSESS</name>
<dbReference type="AlphaFoldDB" id="A0A3M6A548"/>
<comment type="caution">
    <text evidence="1">The sequence shown here is derived from an EMBL/GenBank/DDBJ whole genome shotgun (WGS) entry which is preliminary data.</text>
</comment>
<evidence type="ECO:0000313" key="1">
    <source>
        <dbReference type="EMBL" id="RMV14399.1"/>
    </source>
</evidence>
<sequence>MASNYPTPGVYINEVNGFANSVVPIATAVPAFIGYTPRADYQGESYYNKPQKISSFMEFQAFFMLDNLPPPADPATQYSPEYYLVQQK</sequence>
<dbReference type="Proteomes" id="UP000272241">
    <property type="component" value="Unassembled WGS sequence"/>
</dbReference>
<proteinExistence type="predicted"/>